<feature type="domain" description="Helicase C-terminal" evidence="7">
    <location>
        <begin position="418"/>
        <end position="624"/>
    </location>
</feature>
<dbReference type="AlphaFoldDB" id="A0A1M4XB65"/>
<dbReference type="PANTHER" id="PTHR45766:SF6">
    <property type="entry name" value="SWI_SNF-RELATED MATRIX-ASSOCIATED ACTIN-DEPENDENT REGULATOR OF CHROMATIN SUBFAMILY A-LIKE PROTEIN 1"/>
    <property type="match status" value="1"/>
</dbReference>
<dbReference type="GO" id="GO:0016787">
    <property type="term" value="F:hydrolase activity"/>
    <property type="evidence" value="ECO:0007669"/>
    <property type="project" value="UniProtKB-KW"/>
</dbReference>
<dbReference type="OrthoDB" id="9814088at2"/>
<dbReference type="GO" id="GO:0004386">
    <property type="term" value="F:helicase activity"/>
    <property type="evidence" value="ECO:0007669"/>
    <property type="project" value="UniProtKB-KW"/>
</dbReference>
<dbReference type="InterPro" id="IPR001650">
    <property type="entry name" value="Helicase_C-like"/>
</dbReference>
<sequence length="957" mass="111247">MITEYHAKYYANELVRRAAHGDIDKISAALFDAAVDINPHQIEAALFAFKSPLSKGVLLADEVGLGKTIEAGLVLCQYWAERKRRLLVICPSSLRKQWSLELKEKFNLPNVILETKNYNQEKKMGKTMPFEQDSIVITSFNFASSKKTDLKSVQWDLVVIDEAHKLRNVYRSSNRTGQNLKWALEGRKKLLLTATPLQNSLLELYGLSTLISDHIFGDIKAFRENYVNDGNLEELKERLKTFCKRTLRSQVLEYIRYTERHPLTQKFRATDEEQELYEAISAFLQREDTYSIPKSQRTLTTLILRKLLASSSRAVEQTLETIRDRLLDIKKGIIRDLNLEDLMDEDQAILAEEDRDELEMDEEGAEESAVESCEETIDLKKIDAEIAEVERFISMARGIRVDTKSKALLKALEVGFRKMEELGAKRKALIFTESRRTQDYLKQFLEANGYKGKIVLFNGSNSDKESTEIYKEWCKKNEGTGRISGSRVADKRAALVEYFRDHAEIMIATESAAEGVNLQFCSLVVNYDLPWNPQRIEQRIGRCHRYGQQHDVVVINFLNERNEADCRVYQLLEEKFNLFNGVFGASDAVLGSIESGVDFERKILKIYQQCRTPKEIEEAFKALQAEMEEKIKSKMDRARTVLLENFDEDVHQRLRFELEATSSRLDRFEKMFWQLTRFILKDDADFDDSALSFYLKKPYGNLTEAGKYYLVSKKRKDMEGRIIYRLSHPLGEHVLERGLNLLTPPAKVRFDITNHPVKISVVEQLKGQTGYMILTKLTIQSFDKEEYLLFSGFTASGEPLDQEICEKIMLCQGQVMERKNLPAFAVQKLLQESERFCEATVSRVMEANNKFFKEEQERLQKWADDLIQASEKELEDIKVRLRELNRQARLATTTEEQHRIQLQIAEIEKQKKAKRRRIFEVEDEILEKRDALIKDLEMKMMQKVEKETLFMIEWEII</sequence>
<protein>
    <submittedName>
        <fullName evidence="8">Helicase conserved C-terminal domain-containing protein</fullName>
    </submittedName>
</protein>
<proteinExistence type="predicted"/>
<dbReference type="InterPro" id="IPR014001">
    <property type="entry name" value="Helicase_ATP-bd"/>
</dbReference>
<dbReference type="SMART" id="SM00487">
    <property type="entry name" value="DEXDc"/>
    <property type="match status" value="1"/>
</dbReference>
<name>A0A1M4XB65_9FIRM</name>
<evidence type="ECO:0000256" key="3">
    <source>
        <dbReference type="ARBA" id="ARBA00022806"/>
    </source>
</evidence>
<evidence type="ECO:0000256" key="2">
    <source>
        <dbReference type="ARBA" id="ARBA00022801"/>
    </source>
</evidence>
<gene>
    <name evidence="8" type="ORF">SAMN02745218_01025</name>
</gene>
<dbReference type="InterPro" id="IPR038718">
    <property type="entry name" value="SNF2-like_sf"/>
</dbReference>
<dbReference type="GO" id="GO:0005524">
    <property type="term" value="F:ATP binding"/>
    <property type="evidence" value="ECO:0007669"/>
    <property type="project" value="UniProtKB-KW"/>
</dbReference>
<dbReference type="RefSeq" id="WP_073163703.1">
    <property type="nucleotide sequence ID" value="NZ_FQUW01000011.1"/>
</dbReference>
<dbReference type="PANTHER" id="PTHR45766">
    <property type="entry name" value="DNA ANNEALING HELICASE AND ENDONUCLEASE ZRANB3 FAMILY MEMBER"/>
    <property type="match status" value="1"/>
</dbReference>
<evidence type="ECO:0000256" key="4">
    <source>
        <dbReference type="ARBA" id="ARBA00022840"/>
    </source>
</evidence>
<dbReference type="Proteomes" id="UP000184196">
    <property type="component" value="Unassembled WGS sequence"/>
</dbReference>
<keyword evidence="3 8" id="KW-0347">Helicase</keyword>
<evidence type="ECO:0000256" key="5">
    <source>
        <dbReference type="SAM" id="Coils"/>
    </source>
</evidence>
<keyword evidence="2" id="KW-0378">Hydrolase</keyword>
<feature type="coiled-coil region" evidence="5">
    <location>
        <begin position="852"/>
        <end position="924"/>
    </location>
</feature>
<keyword evidence="4" id="KW-0067">ATP-binding</keyword>
<evidence type="ECO:0000259" key="6">
    <source>
        <dbReference type="PROSITE" id="PS51192"/>
    </source>
</evidence>
<dbReference type="InterPro" id="IPR049730">
    <property type="entry name" value="SNF2/RAD54-like_C"/>
</dbReference>
<dbReference type="CDD" id="cd18011">
    <property type="entry name" value="DEXDc_RapA"/>
    <property type="match status" value="1"/>
</dbReference>
<evidence type="ECO:0000259" key="7">
    <source>
        <dbReference type="PROSITE" id="PS51194"/>
    </source>
</evidence>
<dbReference type="Pfam" id="PF00176">
    <property type="entry name" value="SNF2-rel_dom"/>
    <property type="match status" value="1"/>
</dbReference>
<accession>A0A1M4XB65</accession>
<dbReference type="PROSITE" id="PS51192">
    <property type="entry name" value="HELICASE_ATP_BIND_1"/>
    <property type="match status" value="1"/>
</dbReference>
<dbReference type="Pfam" id="PF00271">
    <property type="entry name" value="Helicase_C"/>
    <property type="match status" value="1"/>
</dbReference>
<dbReference type="PROSITE" id="PS51194">
    <property type="entry name" value="HELICASE_CTER"/>
    <property type="match status" value="1"/>
</dbReference>
<organism evidence="8 9">
    <name type="scientific">Desulfofundulus australicus DSM 11792</name>
    <dbReference type="NCBI Taxonomy" id="1121425"/>
    <lineage>
        <taxon>Bacteria</taxon>
        <taxon>Bacillati</taxon>
        <taxon>Bacillota</taxon>
        <taxon>Clostridia</taxon>
        <taxon>Eubacteriales</taxon>
        <taxon>Peptococcaceae</taxon>
        <taxon>Desulfofundulus</taxon>
    </lineage>
</organism>
<dbReference type="EMBL" id="FQUW01000011">
    <property type="protein sequence ID" value="SHE90651.1"/>
    <property type="molecule type" value="Genomic_DNA"/>
</dbReference>
<dbReference type="SUPFAM" id="SSF52540">
    <property type="entry name" value="P-loop containing nucleoside triphosphate hydrolases"/>
    <property type="match status" value="2"/>
</dbReference>
<evidence type="ECO:0000313" key="9">
    <source>
        <dbReference type="Proteomes" id="UP000184196"/>
    </source>
</evidence>
<dbReference type="Gene3D" id="3.40.50.10810">
    <property type="entry name" value="Tandem AAA-ATPase domain"/>
    <property type="match status" value="1"/>
</dbReference>
<keyword evidence="5" id="KW-0175">Coiled coil</keyword>
<dbReference type="InterPro" id="IPR057342">
    <property type="entry name" value="DEXDc_RapA"/>
</dbReference>
<dbReference type="Gene3D" id="3.40.50.300">
    <property type="entry name" value="P-loop containing nucleotide triphosphate hydrolases"/>
    <property type="match status" value="1"/>
</dbReference>
<dbReference type="InterPro" id="IPR027417">
    <property type="entry name" value="P-loop_NTPase"/>
</dbReference>
<reference evidence="9" key="1">
    <citation type="submission" date="2016-11" db="EMBL/GenBank/DDBJ databases">
        <authorList>
            <person name="Varghese N."/>
            <person name="Submissions S."/>
        </authorList>
    </citation>
    <scope>NUCLEOTIDE SEQUENCE [LARGE SCALE GENOMIC DNA]</scope>
    <source>
        <strain evidence="9">DSM 11792</strain>
    </source>
</reference>
<dbReference type="CDD" id="cd18793">
    <property type="entry name" value="SF2_C_SNF"/>
    <property type="match status" value="1"/>
</dbReference>
<keyword evidence="1" id="KW-0547">Nucleotide-binding</keyword>
<feature type="domain" description="Helicase ATP-binding" evidence="6">
    <location>
        <begin position="48"/>
        <end position="214"/>
    </location>
</feature>
<dbReference type="SMART" id="SM00490">
    <property type="entry name" value="HELICc"/>
    <property type="match status" value="1"/>
</dbReference>
<dbReference type="InterPro" id="IPR000330">
    <property type="entry name" value="SNF2_N"/>
</dbReference>
<evidence type="ECO:0000256" key="1">
    <source>
        <dbReference type="ARBA" id="ARBA00022741"/>
    </source>
</evidence>
<keyword evidence="9" id="KW-1185">Reference proteome</keyword>
<evidence type="ECO:0000313" key="8">
    <source>
        <dbReference type="EMBL" id="SHE90651.1"/>
    </source>
</evidence>